<evidence type="ECO:0000313" key="3">
    <source>
        <dbReference type="Proteomes" id="UP000036045"/>
    </source>
</evidence>
<accession>A0A0J1II41</accession>
<dbReference type="EMBL" id="LDPH01000014">
    <property type="protein sequence ID" value="KLV25643.1"/>
    <property type="molecule type" value="Genomic_DNA"/>
</dbReference>
<keyword evidence="3" id="KW-1185">Reference proteome</keyword>
<dbReference type="RefSeq" id="WP_047943058.1">
    <property type="nucleotide sequence ID" value="NZ_CP053989.1"/>
</dbReference>
<evidence type="ECO:0000256" key="1">
    <source>
        <dbReference type="SAM" id="Phobius"/>
    </source>
</evidence>
<dbReference type="PANTHER" id="PTHR35792">
    <property type="entry name" value="GENERAL STRESS PROTEIN"/>
    <property type="match status" value="1"/>
</dbReference>
<dbReference type="InterPro" id="IPR052928">
    <property type="entry name" value="Desiccation-related_membrane"/>
</dbReference>
<dbReference type="Proteomes" id="UP000036045">
    <property type="component" value="Unassembled WGS sequence"/>
</dbReference>
<dbReference type="GeneID" id="56348440"/>
<sequence length="116" mass="12897">MSAKSFLSGFLIGGIAAGITTLLTTPYSGKEVRKACSDNGKAFLQHIQELKLDLNEIKDSIKTATVEGKTVFSTFIEDLKLSLETWREEVKPHQEILQKELDGLQSTINELENDLK</sequence>
<keyword evidence="1" id="KW-0472">Membrane</keyword>
<proteinExistence type="predicted"/>
<dbReference type="InterPro" id="IPR024623">
    <property type="entry name" value="YtxH"/>
</dbReference>
<organism evidence="2 3">
    <name type="scientific">Niallia circulans</name>
    <name type="common">Bacillus circulans</name>
    <dbReference type="NCBI Taxonomy" id="1397"/>
    <lineage>
        <taxon>Bacteria</taxon>
        <taxon>Bacillati</taxon>
        <taxon>Bacillota</taxon>
        <taxon>Bacilli</taxon>
        <taxon>Bacillales</taxon>
        <taxon>Bacillaceae</taxon>
        <taxon>Niallia</taxon>
    </lineage>
</organism>
<dbReference type="OrthoDB" id="2989636at2"/>
<comment type="caution">
    <text evidence="2">The sequence shown here is derived from an EMBL/GenBank/DDBJ whole genome shotgun (WGS) entry which is preliminary data.</text>
</comment>
<dbReference type="PANTHER" id="PTHR35792:SF3">
    <property type="entry name" value="IG HYPOTHETICAL 17707"/>
    <property type="match status" value="1"/>
</dbReference>
<reference evidence="2 3" key="1">
    <citation type="submission" date="2015-05" db="EMBL/GenBank/DDBJ databases">
        <title>Whole genome sequence and identification of bacterial endophytes from Costus igneus.</title>
        <authorList>
            <person name="Lee Y.P."/>
            <person name="Gan H.M."/>
            <person name="Eng W."/>
            <person name="Wheatley M.S."/>
            <person name="Caraballo A."/>
            <person name="Polter S."/>
            <person name="Savka M.A."/>
            <person name="Hudson A.O."/>
        </authorList>
    </citation>
    <scope>NUCLEOTIDE SEQUENCE [LARGE SCALE GENOMIC DNA]</scope>
    <source>
        <strain evidence="2 3">RIT379</strain>
    </source>
</reference>
<feature type="transmembrane region" description="Helical" evidence="1">
    <location>
        <begin position="6"/>
        <end position="24"/>
    </location>
</feature>
<gene>
    <name evidence="2" type="ORF">ABW02_14795</name>
</gene>
<name>A0A0J1II41_NIACI</name>
<dbReference type="AlphaFoldDB" id="A0A0J1II41"/>
<keyword evidence="1" id="KW-1133">Transmembrane helix</keyword>
<evidence type="ECO:0000313" key="2">
    <source>
        <dbReference type="EMBL" id="KLV25643.1"/>
    </source>
</evidence>
<keyword evidence="1" id="KW-0812">Transmembrane</keyword>
<protein>
    <submittedName>
        <fullName evidence="2">Uncharacterized protein</fullName>
    </submittedName>
</protein>
<dbReference type="PATRIC" id="fig|1397.4.peg.1132"/>
<dbReference type="Pfam" id="PF12732">
    <property type="entry name" value="YtxH"/>
    <property type="match status" value="1"/>
</dbReference>